<dbReference type="InterPro" id="IPR015032">
    <property type="entry name" value="ThsB__TIR-like_domain"/>
</dbReference>
<gene>
    <name evidence="2" type="ORF">H2515_09040</name>
</gene>
<dbReference type="EMBL" id="CP059488">
    <property type="protein sequence ID" value="QQD71613.1"/>
    <property type="molecule type" value="Genomic_DNA"/>
</dbReference>
<dbReference type="Pfam" id="PF08937">
    <property type="entry name" value="ThsB_TIR"/>
    <property type="match status" value="1"/>
</dbReference>
<name>A0A7T5BGX2_9PROT</name>
<accession>A0A7T5BGX2</accession>
<evidence type="ECO:0000259" key="1">
    <source>
        <dbReference type="Pfam" id="PF08937"/>
    </source>
</evidence>
<dbReference type="Proteomes" id="UP000595420">
    <property type="component" value="Chromosome"/>
</dbReference>
<feature type="domain" description="Thoeris protein ThsB TIR-like" evidence="1">
    <location>
        <begin position="6"/>
        <end position="55"/>
    </location>
</feature>
<dbReference type="Gene3D" id="3.40.50.11200">
    <property type="match status" value="1"/>
</dbReference>
<evidence type="ECO:0000313" key="3">
    <source>
        <dbReference type="Proteomes" id="UP000595420"/>
    </source>
</evidence>
<protein>
    <submittedName>
        <fullName evidence="2">TIR domain-containing protein</fullName>
    </submittedName>
</protein>
<sequence>MQQAVNSENENYIKQKIRERINRTPVTAVHLTPDSAKSKWVEWEITESLKHGKGVGLPLVPCPARPSCFGCCDYSFISIILPPIMLFEAPWRLP</sequence>
<dbReference type="AlphaFoldDB" id="A0A7T5BGX2"/>
<proteinExistence type="predicted"/>
<reference evidence="2 3" key="1">
    <citation type="submission" date="2020-07" db="EMBL/GenBank/DDBJ databases">
        <title>Complete genome sequence analysis of Acidithiobacillus ferrivorans XJFY6S-08 reveals extreme environmental adaptation to alpine acid mine drainage.</title>
        <authorList>
            <person name="Yan L."/>
            <person name="Ni Y."/>
        </authorList>
    </citation>
    <scope>NUCLEOTIDE SEQUENCE [LARGE SCALE GENOMIC DNA]</scope>
    <source>
        <strain evidence="2 3">XJFY6S-08</strain>
    </source>
</reference>
<organism evidence="2 3">
    <name type="scientific">Acidithiobacillus ferrivorans</name>
    <dbReference type="NCBI Taxonomy" id="160808"/>
    <lineage>
        <taxon>Bacteria</taxon>
        <taxon>Pseudomonadati</taxon>
        <taxon>Pseudomonadota</taxon>
        <taxon>Acidithiobacillia</taxon>
        <taxon>Acidithiobacillales</taxon>
        <taxon>Acidithiobacillaceae</taxon>
        <taxon>Acidithiobacillus</taxon>
    </lineage>
</organism>
<evidence type="ECO:0000313" key="2">
    <source>
        <dbReference type="EMBL" id="QQD71613.1"/>
    </source>
</evidence>